<evidence type="ECO:0000313" key="5">
    <source>
        <dbReference type="EMBL" id="BAF85835.1"/>
    </source>
</evidence>
<dbReference type="PATRIC" id="fig|477245.3.peg.541"/>
<dbReference type="GO" id="GO:0016787">
    <property type="term" value="F:hydrolase activity"/>
    <property type="evidence" value="ECO:0007669"/>
    <property type="project" value="UniProtKB-KW"/>
</dbReference>
<reference evidence="4 6" key="2">
    <citation type="submission" date="2015-02" db="EMBL/GenBank/DDBJ databases">
        <title>Genome sequence of thermotolerant Streptomyces cyaneogriseus subsp. Noncyanogenus NMWT1, the producer of nematocidal antibiotics nemadectin.</title>
        <authorList>
            <person name="Wang H."/>
            <person name="Li C."/>
            <person name="Xiang W."/>
            <person name="Wang X."/>
        </authorList>
    </citation>
    <scope>NUCLEOTIDE SEQUENCE [LARGE SCALE GENOMIC DNA]</scope>
    <source>
        <strain evidence="4 6">NMWT 1</strain>
    </source>
</reference>
<dbReference type="Proteomes" id="UP000032234">
    <property type="component" value="Chromosome"/>
</dbReference>
<reference evidence="5" key="1">
    <citation type="submission" date="2007-10" db="EMBL/GenBank/DDBJ databases">
        <title>Comparative analysis of biosynthetic gene clusters for anthelmintic macrocyclic lactones, nemadectin (LL-F28249) and avermectin.</title>
        <authorList>
            <person name="Ikeda H."/>
        </authorList>
    </citation>
    <scope>NUCLEOTIDE SEQUENCE</scope>
    <source>
        <strain evidence="5">NRRL 15773</strain>
    </source>
</reference>
<evidence type="ECO:0000313" key="6">
    <source>
        <dbReference type="Proteomes" id="UP000032234"/>
    </source>
</evidence>
<sequence length="259" mass="28087">MPDLCETESLWLRRFQPAPAARTRLMCFPHAGGSASAYLRLARSLAPGIEVLAVQYPGRQDRRAEPCPDSVEGLADDLFAAVRHRVDASTALFGHSMGAVLAFELARRLERDAGVRCARIFASGRRAPSRFRDDSAPAASDASMLAEMRTLGGTDLRVLQDEELLIAALPALRADYRAIGTYRAADDAVVGCPVTVLVGDADPRTSLDDAHAWSAHTTAESEVLTFSGGHFFLDAHHDAVVEVVTARLRQDRAPRPDRV</sequence>
<protein>
    <submittedName>
        <fullName evidence="4">Oleoyl-ACP hydrolase</fullName>
    </submittedName>
    <submittedName>
        <fullName evidence="5">Thioesterase type II</fullName>
    </submittedName>
</protein>
<dbReference type="InterPro" id="IPR001031">
    <property type="entry name" value="Thioesterase"/>
</dbReference>
<organism evidence="5">
    <name type="scientific">Streptomyces cyaneogriseus subsp. noncyanogenus</name>
    <dbReference type="NCBI Taxonomy" id="477245"/>
    <lineage>
        <taxon>Bacteria</taxon>
        <taxon>Bacillati</taxon>
        <taxon>Actinomycetota</taxon>
        <taxon>Actinomycetes</taxon>
        <taxon>Kitasatosporales</taxon>
        <taxon>Streptomycetaceae</taxon>
        <taxon>Streptomyces</taxon>
    </lineage>
</organism>
<dbReference type="KEGG" id="scw:TU94_02430"/>
<dbReference type="SUPFAM" id="SSF53474">
    <property type="entry name" value="alpha/beta-Hydrolases"/>
    <property type="match status" value="1"/>
</dbReference>
<dbReference type="InterPro" id="IPR012223">
    <property type="entry name" value="TEII"/>
</dbReference>
<keyword evidence="2 4" id="KW-0378">Hydrolase</keyword>
<dbReference type="Gene3D" id="3.40.50.1820">
    <property type="entry name" value="alpha/beta hydrolase"/>
    <property type="match status" value="1"/>
</dbReference>
<dbReference type="PANTHER" id="PTHR11487">
    <property type="entry name" value="THIOESTERASE"/>
    <property type="match status" value="1"/>
</dbReference>
<dbReference type="AlphaFoldDB" id="A8J6Y9"/>
<evidence type="ECO:0000259" key="3">
    <source>
        <dbReference type="SMART" id="SM00824"/>
    </source>
</evidence>
<evidence type="ECO:0000256" key="1">
    <source>
        <dbReference type="ARBA" id="ARBA00007169"/>
    </source>
</evidence>
<dbReference type="HOGENOM" id="CLU_070456_1_2_11"/>
<dbReference type="InterPro" id="IPR020802">
    <property type="entry name" value="TesA-like"/>
</dbReference>
<evidence type="ECO:0000256" key="2">
    <source>
        <dbReference type="ARBA" id="ARBA00022801"/>
    </source>
</evidence>
<dbReference type="EMBL" id="AB363939">
    <property type="protein sequence ID" value="BAF85835.1"/>
    <property type="molecule type" value="Genomic_DNA"/>
</dbReference>
<dbReference type="GO" id="GO:0008610">
    <property type="term" value="P:lipid biosynthetic process"/>
    <property type="evidence" value="ECO:0007669"/>
    <property type="project" value="TreeGrafter"/>
</dbReference>
<dbReference type="Pfam" id="PF00975">
    <property type="entry name" value="Thioesterase"/>
    <property type="match status" value="1"/>
</dbReference>
<gene>
    <name evidence="5" type="primary">nemG</name>
    <name evidence="4" type="ORF">TU94_02430</name>
</gene>
<proteinExistence type="inferred from homology"/>
<dbReference type="InterPro" id="IPR029058">
    <property type="entry name" value="AB_hydrolase_fold"/>
</dbReference>
<dbReference type="PANTHER" id="PTHR11487:SF0">
    <property type="entry name" value="S-ACYL FATTY ACID SYNTHASE THIOESTERASE, MEDIUM CHAIN"/>
    <property type="match status" value="1"/>
</dbReference>
<keyword evidence="6" id="KW-1185">Reference proteome</keyword>
<feature type="domain" description="Thioesterase TesA-like" evidence="3">
    <location>
        <begin position="26"/>
        <end position="248"/>
    </location>
</feature>
<dbReference type="SMART" id="SM00824">
    <property type="entry name" value="PKS_TE"/>
    <property type="match status" value="1"/>
</dbReference>
<dbReference type="STRING" id="477245.TU94_02430"/>
<comment type="similarity">
    <text evidence="1">Belongs to the thioesterase family.</text>
</comment>
<dbReference type="RefSeq" id="WP_044378785.1">
    <property type="nucleotide sequence ID" value="NZ_CP010849.1"/>
</dbReference>
<evidence type="ECO:0000313" key="4">
    <source>
        <dbReference type="EMBL" id="AJP00555.1"/>
    </source>
</evidence>
<dbReference type="EMBL" id="CP010849">
    <property type="protein sequence ID" value="AJP00555.1"/>
    <property type="molecule type" value="Genomic_DNA"/>
</dbReference>
<accession>A8J6Y9</accession>
<dbReference type="OrthoDB" id="8480037at2"/>
<name>A8J6Y9_9ACTN</name>